<accession>A0A0M7BBD5</accession>
<name>A0A0M7BBD5_9RHOB</name>
<protein>
    <submittedName>
        <fullName evidence="1">Uncharacterized protein</fullName>
    </submittedName>
</protein>
<evidence type="ECO:0000313" key="2">
    <source>
        <dbReference type="Proteomes" id="UP000049455"/>
    </source>
</evidence>
<dbReference type="AlphaFoldDB" id="A0A0M7BBD5"/>
<dbReference type="STRING" id="313367.JSE7799_02236"/>
<organism evidence="1 2">
    <name type="scientific">Jannaschia seosinensis</name>
    <dbReference type="NCBI Taxonomy" id="313367"/>
    <lineage>
        <taxon>Bacteria</taxon>
        <taxon>Pseudomonadati</taxon>
        <taxon>Pseudomonadota</taxon>
        <taxon>Alphaproteobacteria</taxon>
        <taxon>Rhodobacterales</taxon>
        <taxon>Roseobacteraceae</taxon>
        <taxon>Jannaschia</taxon>
    </lineage>
</organism>
<reference evidence="1 2" key="1">
    <citation type="submission" date="2015-09" db="EMBL/GenBank/DDBJ databases">
        <authorList>
            <person name="Jackson K.R."/>
            <person name="Lunt B.L."/>
            <person name="Fisher J.N.B."/>
            <person name="Gardner A.V."/>
            <person name="Bailey M.E."/>
            <person name="Deus L.M."/>
            <person name="Earl A.S."/>
            <person name="Gibby P.D."/>
            <person name="Hartmann K.A."/>
            <person name="Liu J.E."/>
            <person name="Manci A.M."/>
            <person name="Nielsen D.A."/>
            <person name="Solomon M.B."/>
            <person name="Breakwell D.P."/>
            <person name="Burnett S.H."/>
            <person name="Grose J.H."/>
        </authorList>
    </citation>
    <scope>NUCLEOTIDE SEQUENCE [LARGE SCALE GENOMIC DNA]</scope>
    <source>
        <strain evidence="1 2">CECT 7799</strain>
    </source>
</reference>
<gene>
    <name evidence="1" type="ORF">JSE7799_02236</name>
</gene>
<dbReference type="Proteomes" id="UP000049455">
    <property type="component" value="Unassembled WGS sequence"/>
</dbReference>
<sequence>MHIDKSYFTLPEILERWQITEADLIYLAENDKLRLSVRVFGAPIEFGDIDEDTRGEPFKIPWEQSYYSGLLDLHARDVFQLFRCGEVHLESFRAPRADYAETWGDAKPVLVMIGDLLLRRDERDRFEIETGFTPGGQPMEEATFIHSADYLEVRCNGCRFKLGPIQAEVVRALHEAAQAGAPWQNGKAILSRAGSKSLRMADVFKSQKDWRHLIRSDRRGGYRLNLD</sequence>
<proteinExistence type="predicted"/>
<evidence type="ECO:0000313" key="1">
    <source>
        <dbReference type="EMBL" id="CUH39509.1"/>
    </source>
</evidence>
<keyword evidence="2" id="KW-1185">Reference proteome</keyword>
<dbReference type="OrthoDB" id="7819637at2"/>
<dbReference type="EMBL" id="CYPR01000154">
    <property type="protein sequence ID" value="CUH39509.1"/>
    <property type="molecule type" value="Genomic_DNA"/>
</dbReference>
<dbReference type="RefSeq" id="WP_055663675.1">
    <property type="nucleotide sequence ID" value="NZ_CYPR01000154.1"/>
</dbReference>